<dbReference type="InterPro" id="IPR041431">
    <property type="entry name" value="Mvd1_C"/>
</dbReference>
<evidence type="ECO:0000259" key="9">
    <source>
        <dbReference type="Pfam" id="PF22700"/>
    </source>
</evidence>
<evidence type="ECO:0000313" key="10">
    <source>
        <dbReference type="EMBL" id="SEN87803.1"/>
    </source>
</evidence>
<dbReference type="RefSeq" id="WP_091495348.1">
    <property type="nucleotide sequence ID" value="NZ_FODJ01000002.1"/>
</dbReference>
<keyword evidence="4" id="KW-0547">Nucleotide-binding</keyword>
<dbReference type="GO" id="GO:0019287">
    <property type="term" value="P:isopentenyl diphosphate biosynthetic process, mevalonate pathway"/>
    <property type="evidence" value="ECO:0007669"/>
    <property type="project" value="InterPro"/>
</dbReference>
<dbReference type="InterPro" id="IPR005935">
    <property type="entry name" value="Mev_decarb"/>
</dbReference>
<dbReference type="Gene3D" id="3.30.70.890">
    <property type="entry name" value="GHMP kinase, C-terminal domain"/>
    <property type="match status" value="1"/>
</dbReference>
<accession>A0A1H8K4D3</accession>
<dbReference type="Proteomes" id="UP000199300">
    <property type="component" value="Unassembled WGS sequence"/>
</dbReference>
<dbReference type="GO" id="GO:0005524">
    <property type="term" value="F:ATP binding"/>
    <property type="evidence" value="ECO:0007669"/>
    <property type="project" value="UniProtKB-KW"/>
</dbReference>
<sequence length="326" mass="36488">MKAKARAHTNIALIKYWGKRNETLFLPMNSSLSITLDRFYTETSVSFDQEMTKDQFYLNGELATDQEQEKVSVFLSKIRRYTGVDSYARIESDNFVPTSAGFASSASGYAALTAAAVKATGIELSLKQLSMLARQGSGSATRSIYGGFVEWQKGQHEDGSDSFAVPILEQGEWDLRVLAVEVTTQAKKIFSREGMKRTVETSPFYSGWLETIERDLAALKQAIVMRNFTKLGETLEANALKMHATTLGATPPFMYWQSETFQVMEVIQELREDGIEAYFTIDAGPNVKVICEPRNESVIIDKLTQIDTVNHIYTCRVGPGITYLDR</sequence>
<evidence type="ECO:0000259" key="8">
    <source>
        <dbReference type="Pfam" id="PF18376"/>
    </source>
</evidence>
<dbReference type="SUPFAM" id="SSF55060">
    <property type="entry name" value="GHMP Kinase, C-terminal domain"/>
    <property type="match status" value="1"/>
</dbReference>
<proteinExistence type="inferred from homology"/>
<dbReference type="PANTHER" id="PTHR10977">
    <property type="entry name" value="DIPHOSPHOMEVALONATE DECARBOXYLASE"/>
    <property type="match status" value="1"/>
</dbReference>
<reference evidence="10 11" key="1">
    <citation type="submission" date="2016-10" db="EMBL/GenBank/DDBJ databases">
        <authorList>
            <person name="de Groot N.N."/>
        </authorList>
    </citation>
    <scope>NUCLEOTIDE SEQUENCE [LARGE SCALE GENOMIC DNA]</scope>
    <source>
        <strain evidence="10 11">CGMCC 1.10434</strain>
    </source>
</reference>
<name>A0A1H8K4D3_9BACI</name>
<evidence type="ECO:0000256" key="2">
    <source>
        <dbReference type="ARBA" id="ARBA00012296"/>
    </source>
</evidence>
<keyword evidence="6" id="KW-0443">Lipid metabolism</keyword>
<evidence type="ECO:0000313" key="11">
    <source>
        <dbReference type="Proteomes" id="UP000199300"/>
    </source>
</evidence>
<comment type="similarity">
    <text evidence="1">Belongs to the diphosphomevalonate decarboxylase family.</text>
</comment>
<dbReference type="GO" id="GO:0005829">
    <property type="term" value="C:cytosol"/>
    <property type="evidence" value="ECO:0007669"/>
    <property type="project" value="InterPro"/>
</dbReference>
<dbReference type="EMBL" id="FODJ01000002">
    <property type="protein sequence ID" value="SEN87803.1"/>
    <property type="molecule type" value="Genomic_DNA"/>
</dbReference>
<dbReference type="InterPro" id="IPR014721">
    <property type="entry name" value="Ribsml_uS5_D2-typ_fold_subgr"/>
</dbReference>
<dbReference type="PANTHER" id="PTHR10977:SF3">
    <property type="entry name" value="DIPHOSPHOMEVALONATE DECARBOXYLASE"/>
    <property type="match status" value="1"/>
</dbReference>
<organism evidence="10 11">
    <name type="scientific">Amphibacillus marinus</name>
    <dbReference type="NCBI Taxonomy" id="872970"/>
    <lineage>
        <taxon>Bacteria</taxon>
        <taxon>Bacillati</taxon>
        <taxon>Bacillota</taxon>
        <taxon>Bacilli</taxon>
        <taxon>Bacillales</taxon>
        <taxon>Bacillaceae</taxon>
        <taxon>Amphibacillus</taxon>
    </lineage>
</organism>
<evidence type="ECO:0000256" key="3">
    <source>
        <dbReference type="ARBA" id="ARBA00022516"/>
    </source>
</evidence>
<gene>
    <name evidence="10" type="ORF">SAMN04488134_102170</name>
</gene>
<protein>
    <recommendedName>
        <fullName evidence="2">diphosphomevalonate decarboxylase</fullName>
        <ecNumber evidence="2">4.1.1.33</ecNumber>
    </recommendedName>
</protein>
<evidence type="ECO:0000256" key="5">
    <source>
        <dbReference type="ARBA" id="ARBA00022840"/>
    </source>
</evidence>
<dbReference type="PIRSF" id="PIRSF015950">
    <property type="entry name" value="Mev_P_decrbx"/>
    <property type="match status" value="1"/>
</dbReference>
<evidence type="ECO:0000256" key="7">
    <source>
        <dbReference type="ARBA" id="ARBA00023239"/>
    </source>
</evidence>
<dbReference type="EC" id="4.1.1.33" evidence="2"/>
<feature type="domain" description="Diphosphomevalonate decarboxylase-like N-terminal" evidence="9">
    <location>
        <begin position="7"/>
        <end position="164"/>
    </location>
</feature>
<dbReference type="InterPro" id="IPR029765">
    <property type="entry name" value="Mev_diP_decarb"/>
</dbReference>
<dbReference type="OrthoDB" id="5498344at2"/>
<dbReference type="FunFam" id="3.30.230.10:FF:000072">
    <property type="entry name" value="Diphosphomevalonate decarboxylase"/>
    <property type="match status" value="1"/>
</dbReference>
<dbReference type="GO" id="GO:0004163">
    <property type="term" value="F:diphosphomevalonate decarboxylase activity"/>
    <property type="evidence" value="ECO:0007669"/>
    <property type="project" value="UniProtKB-EC"/>
</dbReference>
<evidence type="ECO:0000256" key="1">
    <source>
        <dbReference type="ARBA" id="ARBA00008831"/>
    </source>
</evidence>
<dbReference type="Pfam" id="PF18376">
    <property type="entry name" value="MDD_C"/>
    <property type="match status" value="1"/>
</dbReference>
<keyword evidence="3" id="KW-0444">Lipid biosynthesis</keyword>
<dbReference type="InterPro" id="IPR020568">
    <property type="entry name" value="Ribosomal_Su5_D2-typ_SF"/>
</dbReference>
<feature type="domain" description="Mvd1 C-terminal" evidence="8">
    <location>
        <begin position="182"/>
        <end position="306"/>
    </location>
</feature>
<dbReference type="InterPro" id="IPR036554">
    <property type="entry name" value="GHMP_kinase_C_sf"/>
</dbReference>
<dbReference type="NCBIfam" id="TIGR01240">
    <property type="entry name" value="mevDPdecarb"/>
    <property type="match status" value="1"/>
</dbReference>
<dbReference type="AlphaFoldDB" id="A0A1H8K4D3"/>
<keyword evidence="11" id="KW-1185">Reference proteome</keyword>
<keyword evidence="7" id="KW-0456">Lyase</keyword>
<dbReference type="STRING" id="872970.SAMN04488134_102170"/>
<dbReference type="Pfam" id="PF22700">
    <property type="entry name" value="MVD-like_N"/>
    <property type="match status" value="1"/>
</dbReference>
<dbReference type="SUPFAM" id="SSF54211">
    <property type="entry name" value="Ribosomal protein S5 domain 2-like"/>
    <property type="match status" value="1"/>
</dbReference>
<keyword evidence="5" id="KW-0067">ATP-binding</keyword>
<evidence type="ECO:0000256" key="4">
    <source>
        <dbReference type="ARBA" id="ARBA00022741"/>
    </source>
</evidence>
<dbReference type="Gene3D" id="3.30.230.10">
    <property type="match status" value="1"/>
</dbReference>
<dbReference type="InterPro" id="IPR053859">
    <property type="entry name" value="MVD-like_N"/>
</dbReference>
<evidence type="ECO:0000256" key="6">
    <source>
        <dbReference type="ARBA" id="ARBA00023098"/>
    </source>
</evidence>